<name>X0UAH0_9ZZZZ</name>
<protein>
    <submittedName>
        <fullName evidence="1">Uncharacterized protein</fullName>
    </submittedName>
</protein>
<gene>
    <name evidence="1" type="ORF">S01H1_28309</name>
</gene>
<accession>X0UAH0</accession>
<sequence>MMEEKTFVLNEDAKRLYEQLEGVEFGELTTLDQALSEEERKLNACRVLLGKLAHLLGVCLKDTHLMKDLKTTKGFLNELLAVLHGLGRMPGHDGKILIRHRGLLTGTKASERIDYVVLFGNILFDIATAAAMVKSLEDAPTDLQTRLTMAFQVFSDHGISSLYLQIPEESPAYLDAMQVAVHILPCYSQAVRPGSSAVLE</sequence>
<proteinExistence type="predicted"/>
<dbReference type="AlphaFoldDB" id="X0UAH0"/>
<feature type="non-terminal residue" evidence="1">
    <location>
        <position position="200"/>
    </location>
</feature>
<comment type="caution">
    <text evidence="1">The sequence shown here is derived from an EMBL/GenBank/DDBJ whole genome shotgun (WGS) entry which is preliminary data.</text>
</comment>
<reference evidence="1" key="1">
    <citation type="journal article" date="2014" name="Front. Microbiol.">
        <title>High frequency of phylogenetically diverse reductive dehalogenase-homologous genes in deep subseafloor sedimentary metagenomes.</title>
        <authorList>
            <person name="Kawai M."/>
            <person name="Futagami T."/>
            <person name="Toyoda A."/>
            <person name="Takaki Y."/>
            <person name="Nishi S."/>
            <person name="Hori S."/>
            <person name="Arai W."/>
            <person name="Tsubouchi T."/>
            <person name="Morono Y."/>
            <person name="Uchiyama I."/>
            <person name="Ito T."/>
            <person name="Fujiyama A."/>
            <person name="Inagaki F."/>
            <person name="Takami H."/>
        </authorList>
    </citation>
    <scope>NUCLEOTIDE SEQUENCE</scope>
    <source>
        <strain evidence="1">Expedition CK06-06</strain>
    </source>
</reference>
<evidence type="ECO:0000313" key="1">
    <source>
        <dbReference type="EMBL" id="GAF96326.1"/>
    </source>
</evidence>
<dbReference type="EMBL" id="BARS01017296">
    <property type="protein sequence ID" value="GAF96326.1"/>
    <property type="molecule type" value="Genomic_DNA"/>
</dbReference>
<organism evidence="1">
    <name type="scientific">marine sediment metagenome</name>
    <dbReference type="NCBI Taxonomy" id="412755"/>
    <lineage>
        <taxon>unclassified sequences</taxon>
        <taxon>metagenomes</taxon>
        <taxon>ecological metagenomes</taxon>
    </lineage>
</organism>